<proteinExistence type="predicted"/>
<feature type="transmembrane region" description="Helical" evidence="1">
    <location>
        <begin position="82"/>
        <end position="102"/>
    </location>
</feature>
<keyword evidence="1" id="KW-1133">Transmembrane helix</keyword>
<dbReference type="RefSeq" id="WP_152164816.1">
    <property type="nucleotide sequence ID" value="NZ_CP045068.1"/>
</dbReference>
<feature type="transmembrane region" description="Helical" evidence="1">
    <location>
        <begin position="465"/>
        <end position="482"/>
    </location>
</feature>
<feature type="transmembrane region" description="Helical" evidence="1">
    <location>
        <begin position="185"/>
        <end position="206"/>
    </location>
</feature>
<feature type="transmembrane region" description="Helical" evidence="1">
    <location>
        <begin position="212"/>
        <end position="231"/>
    </location>
</feature>
<dbReference type="GO" id="GO:0016740">
    <property type="term" value="F:transferase activity"/>
    <property type="evidence" value="ECO:0007669"/>
    <property type="project" value="UniProtKB-KW"/>
</dbReference>
<name>A0A5P8JU10_9LACO</name>
<keyword evidence="1" id="KW-0812">Transmembrane</keyword>
<dbReference type="Proteomes" id="UP000388452">
    <property type="component" value="Chromosome"/>
</dbReference>
<keyword evidence="3" id="KW-0808">Transferase</keyword>
<accession>A0A5P8JU10</accession>
<feature type="domain" description="Glycosyltransferase RgtA/B/C/D-like" evidence="2">
    <location>
        <begin position="151"/>
        <end position="295"/>
    </location>
</feature>
<evidence type="ECO:0000313" key="4">
    <source>
        <dbReference type="Proteomes" id="UP000388452"/>
    </source>
</evidence>
<feature type="transmembrane region" description="Helical" evidence="1">
    <location>
        <begin position="489"/>
        <end position="506"/>
    </location>
</feature>
<feature type="transmembrane region" description="Helical" evidence="1">
    <location>
        <begin position="282"/>
        <end position="300"/>
    </location>
</feature>
<dbReference type="AlphaFoldDB" id="A0A5P8JU10"/>
<dbReference type="InterPro" id="IPR038731">
    <property type="entry name" value="RgtA/B/C-like"/>
</dbReference>
<feature type="transmembrane region" description="Helical" evidence="1">
    <location>
        <begin position="50"/>
        <end position="70"/>
    </location>
</feature>
<feature type="transmembrane region" description="Helical" evidence="1">
    <location>
        <begin position="155"/>
        <end position="178"/>
    </location>
</feature>
<dbReference type="Pfam" id="PF13231">
    <property type="entry name" value="PMT_2"/>
    <property type="match status" value="1"/>
</dbReference>
<gene>
    <name evidence="3" type="ORF">LM010_13910</name>
</gene>
<evidence type="ECO:0000313" key="3">
    <source>
        <dbReference type="EMBL" id="QFQ92442.1"/>
    </source>
</evidence>
<reference evidence="3 4" key="1">
    <citation type="submission" date="2019-10" db="EMBL/GenBank/DDBJ databases">
        <title>Genome sequencing of Lactobacillus manihotivorans.</title>
        <authorList>
            <person name="Kim K."/>
        </authorList>
    </citation>
    <scope>NUCLEOTIDE SEQUENCE [LARGE SCALE GENOMIC DNA]</scope>
    <source>
        <strain evidence="3 4">LM010</strain>
    </source>
</reference>
<evidence type="ECO:0000259" key="2">
    <source>
        <dbReference type="Pfam" id="PF13231"/>
    </source>
</evidence>
<evidence type="ECO:0000256" key="1">
    <source>
        <dbReference type="SAM" id="Phobius"/>
    </source>
</evidence>
<keyword evidence="1" id="KW-0472">Membrane</keyword>
<organism evidence="3 4">
    <name type="scientific">Lacticaseibacillus manihotivorans</name>
    <dbReference type="NCBI Taxonomy" id="88233"/>
    <lineage>
        <taxon>Bacteria</taxon>
        <taxon>Bacillati</taxon>
        <taxon>Bacillota</taxon>
        <taxon>Bacilli</taxon>
        <taxon>Lactobacillales</taxon>
        <taxon>Lactobacillaceae</taxon>
        <taxon>Lacticaseibacillus</taxon>
    </lineage>
</organism>
<feature type="transmembrane region" description="Helical" evidence="1">
    <location>
        <begin position="243"/>
        <end position="276"/>
    </location>
</feature>
<feature type="transmembrane region" description="Helical" evidence="1">
    <location>
        <begin position="12"/>
        <end position="30"/>
    </location>
</feature>
<protein>
    <submittedName>
        <fullName evidence="3">Phospholipid carrier-dependent glycosyltransferase</fullName>
    </submittedName>
</protein>
<dbReference type="EMBL" id="CP045068">
    <property type="protein sequence ID" value="QFQ92442.1"/>
    <property type="molecule type" value="Genomic_DNA"/>
</dbReference>
<sequence>MQRFSLGIQRFFGILAIICVGWMLYAFMFTPRLGALSSLYRPRYPLEIPGLDWVAMGVAIAIIVLVKCWHVPVKLSDNWINCLFAIELVLYFIALVSFVRWLDYTHAVDDAQVVLNWLHHFKQADPWRDNSWATQYMYSNPQNLFLMLSYKLVEIVFGHNFFALVVVYCLMHIGTLALTMGILRGLGMSSGYAFITMQLYLAMIQITLQAPLIYTDTLALLFITITCYALMRYLNAQGLRSQIIWLILMSMAAMIAYLSKGTSLIVIIALMVFLLMTQSRKRILFAFIPIIVLLVGNLAWRAGVDQVGIYPDQGYGQPNTHYIMMGMSNTPIPDDRRNAKGDWQVGIFSAADQSYSWKLFYQARLSKKAIEKKQLHRYLKRVTRMSPSQFIAALNNKVSVVWGSGDLKTSFSLARGMADANRGIKLFSGKKWGRPVYFVMTVTQLVLYLGIVLAVIKFFNRRDDVVLLGSIFISGYFAFILLWEANPRYAIIIVPIGVMMLGKFFSPVNHQVADTIHKQKFDSKGRVSA</sequence>
<feature type="transmembrane region" description="Helical" evidence="1">
    <location>
        <begin position="436"/>
        <end position="459"/>
    </location>
</feature>